<sequence>MTYFAMVMTAPTTTQSTTTSVNKDTLENPSLTSAIVASTTEVEPIIVKASQKNASNVMDGEKLNSTNEMLPSPLALSSEIIDTIPKGDGNKDDNLMKEKSYTTTMSTTSNDNLIGAKLLTEVTILKSNETSSPPPPQMPSSIEKKNKTKFFEFTTIIPTPMATNNENKSINSDEILLENETKPDVSTVSTTVAFNDTPEATTLTTTTIEMPIKVDADNSKIMENERDFPERTTIEGKKGKLKENKKKAMKTGNDKKHKMKQKLLTEINHSTIVPTTNEPRNLELNEVTSIKTAPTTIKSTTLTTIKSFEMLETENVTQPVEVSTAVTTTESAVNVNSATTSTMNSEESHHRNDNVIVLNTNSSGLIVVDIMEGFGLENSSNTETFEIKMDLIDDVTTTEEARTDKSQIMNEMQIILRDDIFLTTVETPTSSIDGRRQSSSAIDSTPSLTTTNDDIILINENADTTTTSSESSNVNRIKWNQVKSDGDIKITFDNIDLPNQKVNVSIENGELVIDSIDISVLNKAEEEMKKKNNFNMSSSSSTKLNKTADSLEIILIEDDSRQEYEKPKESLANQENDENNLQITSTETNERLQATTILFEQPPPPPPPSSSLSSTAQKLGDHLRKIEMSGSDDEDGIKIKTTDKDSDTIFYISNTEVKMIESIPTSSPNVSSGKKYYPAIYEEDVIVDVPNKNHTNVATAGDKYEEDIVLSPLTSDFDPKDINYIGEAFLDVEESSQNGVSVSENRHIIPLTSDVVIQPVQLRDSPPIGIPIIGELPPQIELEEMVFSDDYENKQQSTFHVEEFYPNFLSNRLVKNQLEADVPREVIFDGKNSTLLPNRTTHITINTMINGTNVTALTSPFSNATAYLSLENDDNENADLNDIQTLLLACFATLMPLFLCVIIVLTIRYCWLKHRRQGSSGDMMSDKSTDPLAEKTVASSVDELKPSESGMTLDRGGDMQASTELLLAANGDITPTNHSGTNGSIITMTLKNNHLIVETEERNDISRDTRETKMHYSPSDKDGVFIVESARGADQNGSHKPSPLLQKPTEVPLVIPDEIKIDTLQSHFTPSSPEEEHKQPKPEQVEVHTPPAELKEDLIRKEPEPVVICNGTKTGLSQSDLSLTSSNSSNQNYTYGDKESYQYEEKGYKGSSPKRIINVHCHDLKPLIENSPPTQNDDHNNKAIITSAILKNDSPIDDDDHNTPNSDNVMNDENCNDAIIPPPYTKLDCNGELNMDSLSFLPAPPEELSNEQNILELTSMDSLPPPPPEMTELTQS</sequence>
<keyword evidence="2" id="KW-0812">Transmembrane</keyword>
<proteinExistence type="predicted"/>
<feature type="compositionally biased region" description="Polar residues" evidence="1">
    <location>
        <begin position="1250"/>
        <end position="1261"/>
    </location>
</feature>
<evidence type="ECO:0000313" key="3">
    <source>
        <dbReference type="EMBL" id="CRK91028.1"/>
    </source>
</evidence>
<feature type="region of interest" description="Disordered" evidence="1">
    <location>
        <begin position="1243"/>
        <end position="1276"/>
    </location>
</feature>
<evidence type="ECO:0000256" key="2">
    <source>
        <dbReference type="SAM" id="Phobius"/>
    </source>
</evidence>
<feature type="compositionally biased region" description="Basic and acidic residues" evidence="1">
    <location>
        <begin position="1074"/>
        <end position="1086"/>
    </location>
</feature>
<feature type="compositionally biased region" description="Basic and acidic residues" evidence="1">
    <location>
        <begin position="924"/>
        <end position="933"/>
    </location>
</feature>
<feature type="compositionally biased region" description="Basic and acidic residues" evidence="1">
    <location>
        <begin position="1093"/>
        <end position="1104"/>
    </location>
</feature>
<keyword evidence="4" id="KW-1185">Reference proteome</keyword>
<name>A0A1J1HUI5_9DIPT</name>
<feature type="compositionally biased region" description="Basic and acidic residues" evidence="1">
    <location>
        <begin position="558"/>
        <end position="569"/>
    </location>
</feature>
<accession>A0A1J1HUI5</accession>
<dbReference type="STRING" id="568069.A0A1J1HUI5"/>
<evidence type="ECO:0000313" key="4">
    <source>
        <dbReference type="Proteomes" id="UP000183832"/>
    </source>
</evidence>
<dbReference type="AlphaFoldDB" id="A0A1J1HUI5"/>
<dbReference type="OrthoDB" id="8034296at2759"/>
<gene>
    <name evidence="3" type="ORF">CLUMA_CG004716</name>
</gene>
<keyword evidence="2" id="KW-1133">Transmembrane helix</keyword>
<feature type="non-terminal residue" evidence="3">
    <location>
        <position position="1276"/>
    </location>
</feature>
<feature type="compositionally biased region" description="Polar residues" evidence="1">
    <location>
        <begin position="571"/>
        <end position="580"/>
    </location>
</feature>
<feature type="region of interest" description="Disordered" evidence="1">
    <location>
        <begin position="918"/>
        <end position="956"/>
    </location>
</feature>
<dbReference type="Proteomes" id="UP000183832">
    <property type="component" value="Unassembled WGS sequence"/>
</dbReference>
<protein>
    <submittedName>
        <fullName evidence="3">CLUMA_CG004716, isoform A</fullName>
    </submittedName>
</protein>
<dbReference type="EMBL" id="CVRI01000020">
    <property type="protein sequence ID" value="CRK91028.1"/>
    <property type="molecule type" value="Genomic_DNA"/>
</dbReference>
<feature type="compositionally biased region" description="Low complexity" evidence="1">
    <location>
        <begin position="1114"/>
        <end position="1135"/>
    </location>
</feature>
<feature type="region of interest" description="Disordered" evidence="1">
    <location>
        <begin position="598"/>
        <end position="619"/>
    </location>
</feature>
<reference evidence="3 4" key="1">
    <citation type="submission" date="2015-04" db="EMBL/GenBank/DDBJ databases">
        <authorList>
            <person name="Syromyatnikov M.Y."/>
            <person name="Popov V.N."/>
        </authorList>
    </citation>
    <scope>NUCLEOTIDE SEQUENCE [LARGE SCALE GENOMIC DNA]</scope>
</reference>
<organism evidence="3 4">
    <name type="scientific">Clunio marinus</name>
    <dbReference type="NCBI Taxonomy" id="568069"/>
    <lineage>
        <taxon>Eukaryota</taxon>
        <taxon>Metazoa</taxon>
        <taxon>Ecdysozoa</taxon>
        <taxon>Arthropoda</taxon>
        <taxon>Hexapoda</taxon>
        <taxon>Insecta</taxon>
        <taxon>Pterygota</taxon>
        <taxon>Neoptera</taxon>
        <taxon>Endopterygota</taxon>
        <taxon>Diptera</taxon>
        <taxon>Nematocera</taxon>
        <taxon>Chironomoidea</taxon>
        <taxon>Chironomidae</taxon>
        <taxon>Clunio</taxon>
    </lineage>
</organism>
<feature type="region of interest" description="Disordered" evidence="1">
    <location>
        <begin position="558"/>
        <end position="580"/>
    </location>
</feature>
<feature type="region of interest" description="Disordered" evidence="1">
    <location>
        <begin position="1068"/>
        <end position="1138"/>
    </location>
</feature>
<evidence type="ECO:0000256" key="1">
    <source>
        <dbReference type="SAM" id="MobiDB-lite"/>
    </source>
</evidence>
<keyword evidence="2" id="KW-0472">Membrane</keyword>
<feature type="transmembrane region" description="Helical" evidence="2">
    <location>
        <begin position="886"/>
        <end position="907"/>
    </location>
</feature>